<dbReference type="RefSeq" id="WP_144390127.1">
    <property type="nucleotide sequence ID" value="NZ_FUWS01000007.1"/>
</dbReference>
<feature type="region of interest" description="Disordered" evidence="1">
    <location>
        <begin position="127"/>
        <end position="156"/>
    </location>
</feature>
<keyword evidence="3" id="KW-1185">Reference proteome</keyword>
<dbReference type="AlphaFoldDB" id="A0A1T4RPP6"/>
<dbReference type="STRING" id="1122192.SAMN02745673_02863"/>
<sequence>MRTRWPRRRGRHPVDLFRVARRTACLGLTAGLALTACSGAPGHGPAPPEGFTEVRAGGLAYGVPAGWVAVEPPSERAEAWEGLHELRDGDRPVAEVGVITAFGDVADARELAFESLSLVRFETRAAPPQRDPGFEVPGAADSERGDYHYEHPDGRSGQVRGVDIAVVLEGGDGVVLRLTGLTDHLGEEELEEIVSSVRVPG</sequence>
<name>A0A1T4RPP6_9ACTN</name>
<proteinExistence type="predicted"/>
<protein>
    <recommendedName>
        <fullName evidence="4">Lipoprotein LpqN</fullName>
    </recommendedName>
</protein>
<gene>
    <name evidence="2" type="ORF">SAMN02745673_02863</name>
</gene>
<evidence type="ECO:0000313" key="3">
    <source>
        <dbReference type="Proteomes" id="UP000190637"/>
    </source>
</evidence>
<dbReference type="OrthoDB" id="6929199at2"/>
<accession>A0A1T4RPP6</accession>
<organism evidence="2 3">
    <name type="scientific">Marinactinospora thermotolerans DSM 45154</name>
    <dbReference type="NCBI Taxonomy" id="1122192"/>
    <lineage>
        <taxon>Bacteria</taxon>
        <taxon>Bacillati</taxon>
        <taxon>Actinomycetota</taxon>
        <taxon>Actinomycetes</taxon>
        <taxon>Streptosporangiales</taxon>
        <taxon>Nocardiopsidaceae</taxon>
        <taxon>Marinactinospora</taxon>
    </lineage>
</organism>
<reference evidence="2 3" key="1">
    <citation type="submission" date="2017-02" db="EMBL/GenBank/DDBJ databases">
        <authorList>
            <person name="Peterson S.W."/>
        </authorList>
    </citation>
    <scope>NUCLEOTIDE SEQUENCE [LARGE SCALE GENOMIC DNA]</scope>
    <source>
        <strain evidence="2 3">DSM 45154</strain>
    </source>
</reference>
<evidence type="ECO:0000256" key="1">
    <source>
        <dbReference type="SAM" id="MobiDB-lite"/>
    </source>
</evidence>
<evidence type="ECO:0008006" key="4">
    <source>
        <dbReference type="Google" id="ProtNLM"/>
    </source>
</evidence>
<evidence type="ECO:0000313" key="2">
    <source>
        <dbReference type="EMBL" id="SKA17847.1"/>
    </source>
</evidence>
<feature type="compositionally biased region" description="Basic and acidic residues" evidence="1">
    <location>
        <begin position="141"/>
        <end position="154"/>
    </location>
</feature>
<dbReference type="EMBL" id="FUWS01000007">
    <property type="protein sequence ID" value="SKA17847.1"/>
    <property type="molecule type" value="Genomic_DNA"/>
</dbReference>
<dbReference type="Proteomes" id="UP000190637">
    <property type="component" value="Unassembled WGS sequence"/>
</dbReference>